<evidence type="ECO:0000313" key="2">
    <source>
        <dbReference type="EMBL" id="MDE1480047.1"/>
    </source>
</evidence>
<proteinExistence type="predicted"/>
<dbReference type="EMBL" id="JAILSO010000017">
    <property type="protein sequence ID" value="MDE1477953.1"/>
    <property type="molecule type" value="Genomic_DNA"/>
</dbReference>
<organism evidence="2 3">
    <name type="scientific">Xenorhabdus bovienii</name>
    <name type="common">Xenorhabdus nematophila subsp. bovienii</name>
    <dbReference type="NCBI Taxonomy" id="40576"/>
    <lineage>
        <taxon>Bacteria</taxon>
        <taxon>Pseudomonadati</taxon>
        <taxon>Pseudomonadota</taxon>
        <taxon>Gammaproteobacteria</taxon>
        <taxon>Enterobacterales</taxon>
        <taxon>Morganellaceae</taxon>
        <taxon>Xenorhabdus</taxon>
    </lineage>
</organism>
<protein>
    <submittedName>
        <fullName evidence="2">IS30 family transposase</fullName>
    </submittedName>
</protein>
<gene>
    <name evidence="1" type="ORF">KKJ01_06775</name>
    <name evidence="2" type="ORF">KKJ01_17930</name>
</gene>
<evidence type="ECO:0000313" key="1">
    <source>
        <dbReference type="EMBL" id="MDE1477953.1"/>
    </source>
</evidence>
<reference evidence="2" key="2">
    <citation type="journal article" date="2022" name="J. Evol. Biol.">
        <title>Pre- and post-association barriers to host switching in sympatric mutualists.</title>
        <authorList>
            <person name="Dinges Z.M."/>
            <person name="Phillips R.K."/>
            <person name="Lively C.M."/>
            <person name="Bashey F."/>
        </authorList>
    </citation>
    <scope>NUCLEOTIDE SEQUENCE</scope>
    <source>
        <strain evidence="2">MC_266_E_2016</strain>
    </source>
</reference>
<accession>A0AAJ1JA78</accession>
<dbReference type="EMBL" id="JAILSO010000092">
    <property type="protein sequence ID" value="MDE1480047.1"/>
    <property type="molecule type" value="Genomic_DNA"/>
</dbReference>
<sequence>PKGTDFNKVSEREVNLVANRLNKRPRKTRSYKTPDELFKGMRTCLLR</sequence>
<dbReference type="Proteomes" id="UP001222434">
    <property type="component" value="Unassembled WGS sequence"/>
</dbReference>
<evidence type="ECO:0000313" key="3">
    <source>
        <dbReference type="Proteomes" id="UP001222434"/>
    </source>
</evidence>
<name>A0AAJ1JA78_XENBV</name>
<feature type="non-terminal residue" evidence="2">
    <location>
        <position position="1"/>
    </location>
</feature>
<dbReference type="AlphaFoldDB" id="A0AAJ1JA78"/>
<reference evidence="2" key="1">
    <citation type="submission" date="2021-08" db="EMBL/GenBank/DDBJ databases">
        <authorList>
            <person name="Papudeshi B."/>
            <person name="Bashey-Visser F."/>
        </authorList>
    </citation>
    <scope>NUCLEOTIDE SEQUENCE</scope>
    <source>
        <strain evidence="2">MC_266_E_2016</strain>
    </source>
</reference>
<comment type="caution">
    <text evidence="2">The sequence shown here is derived from an EMBL/GenBank/DDBJ whole genome shotgun (WGS) entry which is preliminary data.</text>
</comment>